<evidence type="ECO:0000313" key="2">
    <source>
        <dbReference type="WBParaSite" id="maker-unitig_28681-snap-gene-0.3-mRNA-1"/>
    </source>
</evidence>
<accession>A0A1I8FCN8</accession>
<reference evidence="2" key="1">
    <citation type="submission" date="2016-11" db="UniProtKB">
        <authorList>
            <consortium name="WormBaseParasite"/>
        </authorList>
    </citation>
    <scope>IDENTIFICATION</scope>
</reference>
<organism evidence="1 2">
    <name type="scientific">Macrostomum lignano</name>
    <dbReference type="NCBI Taxonomy" id="282301"/>
    <lineage>
        <taxon>Eukaryota</taxon>
        <taxon>Metazoa</taxon>
        <taxon>Spiralia</taxon>
        <taxon>Lophotrochozoa</taxon>
        <taxon>Platyhelminthes</taxon>
        <taxon>Rhabditophora</taxon>
        <taxon>Macrostomorpha</taxon>
        <taxon>Macrostomida</taxon>
        <taxon>Macrostomidae</taxon>
        <taxon>Macrostomum</taxon>
    </lineage>
</organism>
<protein>
    <submittedName>
        <fullName evidence="2">DAZ-associated protein 2</fullName>
    </submittedName>
</protein>
<evidence type="ECO:0000313" key="1">
    <source>
        <dbReference type="Proteomes" id="UP000095280"/>
    </source>
</evidence>
<proteinExistence type="predicted"/>
<dbReference type="Proteomes" id="UP000095280">
    <property type="component" value="Unplaced"/>
</dbReference>
<keyword evidence="1" id="KW-1185">Reference proteome</keyword>
<sequence length="168" mass="17661">TSQGLYGYYGNPATAAVAAAAAAAMHFPSASYPTNAVLPTSPMGLQHQQLLAPYQMPPLPPAAAPRPQLQAPHSAMGFPDTRASCLPPLLLRWPPPVATAGINQASHFSRQNGGFCHYTVVPPPQQTGHQPAASITSTSICQPLAFITSIRSCQTPMPPRSSRLISIN</sequence>
<dbReference type="WBParaSite" id="maker-unitig_28681-snap-gene-0.3-mRNA-1">
    <property type="protein sequence ID" value="maker-unitig_28681-snap-gene-0.3-mRNA-1"/>
    <property type="gene ID" value="maker-unitig_28681-snap-gene-0.3"/>
</dbReference>
<name>A0A1I8FCN8_9PLAT</name>
<dbReference type="AlphaFoldDB" id="A0A1I8FCN8"/>